<feature type="transmembrane region" description="Helical" evidence="1">
    <location>
        <begin position="56"/>
        <end position="77"/>
    </location>
</feature>
<accession>A0A151CD79</accession>
<keyword evidence="1" id="KW-0472">Membrane</keyword>
<keyword evidence="1" id="KW-1133">Transmembrane helix</keyword>
<dbReference type="EMBL" id="LNKT01000072">
    <property type="protein sequence ID" value="KYJ85480.1"/>
    <property type="molecule type" value="Genomic_DNA"/>
</dbReference>
<dbReference type="STRING" id="1630136.AS592_03975"/>
<comment type="caution">
    <text evidence="2">The sequence shown here is derived from an EMBL/GenBank/DDBJ whole genome shotgun (WGS) entry which is preliminary data.</text>
</comment>
<feature type="transmembrane region" description="Helical" evidence="1">
    <location>
        <begin position="31"/>
        <end position="50"/>
    </location>
</feature>
<keyword evidence="3" id="KW-1185">Reference proteome</keyword>
<feature type="transmembrane region" description="Helical" evidence="1">
    <location>
        <begin position="6"/>
        <end position="24"/>
    </location>
</feature>
<dbReference type="AlphaFoldDB" id="A0A151CD79"/>
<evidence type="ECO:0000313" key="3">
    <source>
        <dbReference type="Proteomes" id="UP000075359"/>
    </source>
</evidence>
<dbReference type="Proteomes" id="UP000075359">
    <property type="component" value="Unassembled WGS sequence"/>
</dbReference>
<proteinExistence type="predicted"/>
<evidence type="ECO:0000313" key="2">
    <source>
        <dbReference type="EMBL" id="KYJ85480.1"/>
    </source>
</evidence>
<gene>
    <name evidence="2" type="ORF">AS592_03975</name>
</gene>
<name>A0A151CD79_9BACT</name>
<keyword evidence="1" id="KW-0812">Transmembrane</keyword>
<protein>
    <submittedName>
        <fullName evidence="2">Uncharacterized protein</fullName>
    </submittedName>
</protein>
<organism evidence="2 3">
    <name type="scientific">Sulfurovum riftiae</name>
    <dbReference type="NCBI Taxonomy" id="1630136"/>
    <lineage>
        <taxon>Bacteria</taxon>
        <taxon>Pseudomonadati</taxon>
        <taxon>Campylobacterota</taxon>
        <taxon>Epsilonproteobacteria</taxon>
        <taxon>Campylobacterales</taxon>
        <taxon>Sulfurovaceae</taxon>
        <taxon>Sulfurovum</taxon>
    </lineage>
</organism>
<evidence type="ECO:0000256" key="1">
    <source>
        <dbReference type="SAM" id="Phobius"/>
    </source>
</evidence>
<reference evidence="2 3" key="1">
    <citation type="submission" date="2015-11" db="EMBL/GenBank/DDBJ databases">
        <title>Draft genome of Sulfurovum riftiae 1812E, a member of the Epsilonproteobacteria isolated from the tube of the deep-sea hydrothermal vent tubewom Riftia pachyptila.</title>
        <authorList>
            <person name="Vetriani C."/>
            <person name="Giovannelli D."/>
        </authorList>
    </citation>
    <scope>NUCLEOTIDE SEQUENCE [LARGE SCALE GENOMIC DNA]</scope>
    <source>
        <strain evidence="2 3">1812E</strain>
    </source>
</reference>
<sequence>MKGFSYSINLLAMLATLGIGLLNLEKFTLGAIGYLFLVFTPYLFAIYLTTWSTSKASILISLGVSFILALGGVFLIVDAMYIHPDAQGALVFPVVAVYQWAILLIILLPLYFLNKKA</sequence>
<feature type="transmembrane region" description="Helical" evidence="1">
    <location>
        <begin position="89"/>
        <end position="112"/>
    </location>
</feature>